<dbReference type="EMBL" id="JADFTS010000003">
    <property type="protein sequence ID" value="KAF9616119.1"/>
    <property type="molecule type" value="Genomic_DNA"/>
</dbReference>
<keyword evidence="2" id="KW-1185">Reference proteome</keyword>
<evidence type="ECO:0000313" key="1">
    <source>
        <dbReference type="EMBL" id="KAF9616119.1"/>
    </source>
</evidence>
<dbReference type="PANTHER" id="PTHR47186">
    <property type="entry name" value="LEUCINE-RICH REPEAT-CONTAINING PROTEIN 57"/>
    <property type="match status" value="1"/>
</dbReference>
<proteinExistence type="predicted"/>
<dbReference type="AlphaFoldDB" id="A0A835M709"/>
<dbReference type="Proteomes" id="UP000631114">
    <property type="component" value="Unassembled WGS sequence"/>
</dbReference>
<dbReference type="Gene3D" id="3.80.10.10">
    <property type="entry name" value="Ribonuclease Inhibitor"/>
    <property type="match status" value="1"/>
</dbReference>
<gene>
    <name evidence="1" type="ORF">IFM89_028585</name>
</gene>
<evidence type="ECO:0000313" key="2">
    <source>
        <dbReference type="Proteomes" id="UP000631114"/>
    </source>
</evidence>
<dbReference type="InterPro" id="IPR032675">
    <property type="entry name" value="LRR_dom_sf"/>
</dbReference>
<protein>
    <submittedName>
        <fullName evidence="1">Uncharacterized protein</fullName>
    </submittedName>
</protein>
<comment type="caution">
    <text evidence="1">The sequence shown here is derived from an EMBL/GenBank/DDBJ whole genome shotgun (WGS) entry which is preliminary data.</text>
</comment>
<dbReference type="PANTHER" id="PTHR47186:SF3">
    <property type="entry name" value="OS09G0267800 PROTEIN"/>
    <property type="match status" value="1"/>
</dbReference>
<organism evidence="1 2">
    <name type="scientific">Coptis chinensis</name>
    <dbReference type="NCBI Taxonomy" id="261450"/>
    <lineage>
        <taxon>Eukaryota</taxon>
        <taxon>Viridiplantae</taxon>
        <taxon>Streptophyta</taxon>
        <taxon>Embryophyta</taxon>
        <taxon>Tracheophyta</taxon>
        <taxon>Spermatophyta</taxon>
        <taxon>Magnoliopsida</taxon>
        <taxon>Ranunculales</taxon>
        <taxon>Ranunculaceae</taxon>
        <taxon>Coptidoideae</taxon>
        <taxon>Coptis</taxon>
    </lineage>
</organism>
<dbReference type="SUPFAM" id="SSF52058">
    <property type="entry name" value="L domain-like"/>
    <property type="match status" value="1"/>
</dbReference>
<accession>A0A835M709</accession>
<dbReference type="OrthoDB" id="5279713at2759"/>
<sequence>MSSNTALPNLVKLELIFCTECSELPALGRRQNLEDLELWGLGSVKRFGCEFYGLGSIDGTSTGGEDSVQSVVVFPKLDTLKIGNMKELEEWHLPFRRGGEIFPKFRTLNVDNLMKLPPGLGKLKSLEEISGLKLFQIDDNVTLSAQQVAVFPVLKKLTLLDMPEWGSRRMK</sequence>
<reference evidence="1 2" key="1">
    <citation type="submission" date="2020-10" db="EMBL/GenBank/DDBJ databases">
        <title>The Coptis chinensis genome and diversification of protoberbering-type alkaloids.</title>
        <authorList>
            <person name="Wang B."/>
            <person name="Shu S."/>
            <person name="Song C."/>
            <person name="Liu Y."/>
        </authorList>
    </citation>
    <scope>NUCLEOTIDE SEQUENCE [LARGE SCALE GENOMIC DNA]</scope>
    <source>
        <strain evidence="1">HL-2020</strain>
        <tissue evidence="1">Leaf</tissue>
    </source>
</reference>
<name>A0A835M709_9MAGN</name>